<dbReference type="Pfam" id="PF00005">
    <property type="entry name" value="ABC_tran"/>
    <property type="match status" value="1"/>
</dbReference>
<evidence type="ECO:0000259" key="4">
    <source>
        <dbReference type="Pfam" id="PF00005"/>
    </source>
</evidence>
<reference evidence="5" key="1">
    <citation type="submission" date="2019-01" db="EMBL/GenBank/DDBJ databases">
        <authorList>
            <consortium name="Pathogen Informatics"/>
        </authorList>
    </citation>
    <scope>NUCLEOTIDE SEQUENCE [LARGE SCALE GENOMIC DNA]</scope>
    <source>
        <strain evidence="5">NCTC10113</strain>
    </source>
</reference>
<dbReference type="PANTHER" id="PTHR42939:SF1">
    <property type="entry name" value="ABC TRANSPORTER ATP-BINDING PROTEIN ALBC-RELATED"/>
    <property type="match status" value="1"/>
</dbReference>
<keyword evidence="2" id="KW-0547">Nucleotide-binding</keyword>
<keyword evidence="5" id="KW-0378">Hydrolase</keyword>
<accession>A0A448ZZA7</accession>
<gene>
    <name evidence="5" type="primary">hmuV_2</name>
    <name evidence="5" type="ORF">NCTC10113_01472</name>
</gene>
<keyword evidence="5" id="KW-0614">Plasmid</keyword>
<dbReference type="InterPro" id="IPR003439">
    <property type="entry name" value="ABC_transporter-like_ATP-bd"/>
</dbReference>
<dbReference type="GO" id="GO:0005524">
    <property type="term" value="F:ATP binding"/>
    <property type="evidence" value="ECO:0007669"/>
    <property type="project" value="UniProtKB-KW"/>
</dbReference>
<name>A0A448ZZA7_METSV</name>
<dbReference type="GO" id="GO:0016887">
    <property type="term" value="F:ATP hydrolysis activity"/>
    <property type="evidence" value="ECO:0007669"/>
    <property type="project" value="InterPro"/>
</dbReference>
<evidence type="ECO:0000256" key="3">
    <source>
        <dbReference type="ARBA" id="ARBA00022840"/>
    </source>
</evidence>
<evidence type="ECO:0000313" key="5">
    <source>
        <dbReference type="EMBL" id="VEU56562.1"/>
    </source>
</evidence>
<dbReference type="InterPro" id="IPR051782">
    <property type="entry name" value="ABC_Transporter_VariousFunc"/>
</dbReference>
<dbReference type="SUPFAM" id="SSF52540">
    <property type="entry name" value="P-loop containing nucleoside triphosphate hydrolases"/>
    <property type="match status" value="1"/>
</dbReference>
<dbReference type="AlphaFoldDB" id="A0A448ZZA7"/>
<dbReference type="EMBL" id="LR214939">
    <property type="protein sequence ID" value="VEU56562.1"/>
    <property type="molecule type" value="Genomic_DNA"/>
</dbReference>
<dbReference type="RefSeq" id="WP_024543818.1">
    <property type="nucleotide sequence ID" value="NZ_BPLW01000001.1"/>
</dbReference>
<dbReference type="EC" id="3.6.3.-" evidence="5"/>
<dbReference type="InterPro" id="IPR027417">
    <property type="entry name" value="P-loop_NTPase"/>
</dbReference>
<organism evidence="5">
    <name type="scientific">Metamycoplasma salivarium</name>
    <name type="common">Mycoplasma salivarium</name>
    <dbReference type="NCBI Taxonomy" id="2124"/>
    <lineage>
        <taxon>Bacteria</taxon>
        <taxon>Bacillati</taxon>
        <taxon>Mycoplasmatota</taxon>
        <taxon>Mycoplasmoidales</taxon>
        <taxon>Metamycoplasmataceae</taxon>
        <taxon>Metamycoplasma</taxon>
    </lineage>
</organism>
<dbReference type="PANTHER" id="PTHR42939">
    <property type="entry name" value="ABC TRANSPORTER ATP-BINDING PROTEIN ALBC-RELATED"/>
    <property type="match status" value="1"/>
</dbReference>
<dbReference type="Gene3D" id="3.40.50.300">
    <property type="entry name" value="P-loop containing nucleotide triphosphate hydrolases"/>
    <property type="match status" value="1"/>
</dbReference>
<sequence>MADLMHTKDIVFKVKNIFKQIKKQTIINNVLFLVRRNSIKVFAGENGAGKSTLMRICTGNDLDFEGSLYFNNKNMNDIKEAKSFLFFATDLIFPQNLNAFEYVQNYFQHNLLMRNLENIN</sequence>
<keyword evidence="1" id="KW-0813">Transport</keyword>
<keyword evidence="3" id="KW-0067">ATP-binding</keyword>
<evidence type="ECO:0000256" key="2">
    <source>
        <dbReference type="ARBA" id="ARBA00022741"/>
    </source>
</evidence>
<proteinExistence type="predicted"/>
<feature type="domain" description="ABC transporter" evidence="4">
    <location>
        <begin position="28"/>
        <end position="81"/>
    </location>
</feature>
<evidence type="ECO:0000256" key="1">
    <source>
        <dbReference type="ARBA" id="ARBA00022448"/>
    </source>
</evidence>
<geneLocation type="plasmid" evidence="5">
    <name>2</name>
</geneLocation>
<protein>
    <submittedName>
        <fullName evidence="5">ABC transporter ATP binding protein</fullName>
        <ecNumber evidence="5">3.6.3.-</ecNumber>
    </submittedName>
</protein>